<feature type="binding site" evidence="10">
    <location>
        <position position="47"/>
    </location>
    <ligand>
        <name>Ca(2+)</name>
        <dbReference type="ChEBI" id="CHEBI:29108"/>
        <label>1</label>
    </ligand>
</feature>
<protein>
    <submittedName>
        <fullName evidence="15">Uncharacterized protein</fullName>
    </submittedName>
</protein>
<dbReference type="Gene3D" id="2.60.60.20">
    <property type="entry name" value="PLAT/LH2 domain"/>
    <property type="match status" value="1"/>
</dbReference>
<dbReference type="OrthoDB" id="407298at2759"/>
<dbReference type="GO" id="GO:0034440">
    <property type="term" value="P:lipid oxidation"/>
    <property type="evidence" value="ECO:0007669"/>
    <property type="project" value="InterPro"/>
</dbReference>
<feature type="binding site" evidence="10">
    <location>
        <position position="46"/>
    </location>
    <ligand>
        <name>Ca(2+)</name>
        <dbReference type="ChEBI" id="CHEBI:29108"/>
        <label>1</label>
    </ligand>
</feature>
<keyword evidence="6" id="KW-0223">Dioxygenase</keyword>
<keyword evidence="16" id="KW-1185">Reference proteome</keyword>
<feature type="domain" description="PLAT" evidence="13">
    <location>
        <begin position="9"/>
        <end position="124"/>
    </location>
</feature>
<accession>A0A8C5M949</accession>
<evidence type="ECO:0000256" key="8">
    <source>
        <dbReference type="ARBA" id="ARBA00023098"/>
    </source>
</evidence>
<evidence type="ECO:0000256" key="7">
    <source>
        <dbReference type="ARBA" id="ARBA00023002"/>
    </source>
</evidence>
<feature type="binding site" evidence="10">
    <location>
        <position position="24"/>
    </location>
    <ligand>
        <name>Ca(2+)</name>
        <dbReference type="ChEBI" id="CHEBI:29108"/>
        <label>1</label>
    </ligand>
</feature>
<dbReference type="InterPro" id="IPR036392">
    <property type="entry name" value="PLAT/LH2_dom_sf"/>
</dbReference>
<dbReference type="SUPFAM" id="SSF48484">
    <property type="entry name" value="Lipoxigenase"/>
    <property type="match status" value="1"/>
</dbReference>
<evidence type="ECO:0000259" key="13">
    <source>
        <dbReference type="PROSITE" id="PS50095"/>
    </source>
</evidence>
<comment type="similarity">
    <text evidence="3">Belongs to the lipoxygenase family.</text>
</comment>
<dbReference type="Ensembl" id="ENSLLET00000008934.1">
    <property type="protein sequence ID" value="ENSLLEP00000008593.1"/>
    <property type="gene ID" value="ENSLLEG00000005473.1"/>
</dbReference>
<dbReference type="Proteomes" id="UP000694569">
    <property type="component" value="Unplaced"/>
</dbReference>
<evidence type="ECO:0000256" key="9">
    <source>
        <dbReference type="PIRSR" id="PIRSR601885-1"/>
    </source>
</evidence>
<evidence type="ECO:0000256" key="12">
    <source>
        <dbReference type="PROSITE-ProRule" id="PRU00152"/>
    </source>
</evidence>
<feature type="binding site" evidence="10">
    <location>
        <position position="85"/>
    </location>
    <ligand>
        <name>Ca(2+)</name>
        <dbReference type="ChEBI" id="CHEBI:29108"/>
        <label>1</label>
    </ligand>
</feature>
<evidence type="ECO:0000256" key="3">
    <source>
        <dbReference type="ARBA" id="ARBA00009419"/>
    </source>
</evidence>
<dbReference type="Pfam" id="PF00305">
    <property type="entry name" value="Lipoxygenase"/>
    <property type="match status" value="1"/>
</dbReference>
<dbReference type="PRINTS" id="PR00087">
    <property type="entry name" value="LIPOXYGENASE"/>
</dbReference>
<keyword evidence="7" id="KW-0560">Oxidoreductase</keyword>
<dbReference type="InterPro" id="IPR001024">
    <property type="entry name" value="PLAT/LH2_dom"/>
</dbReference>
<feature type="site" description="Essential for stabilizing binding to COTL1" evidence="11">
    <location>
        <position position="109"/>
    </location>
</feature>
<feature type="domain" description="Lipoxygenase" evidence="14">
    <location>
        <begin position="124"/>
        <end position="624"/>
    </location>
</feature>
<dbReference type="InterPro" id="IPR013819">
    <property type="entry name" value="LipOase_C"/>
</dbReference>
<dbReference type="InterPro" id="IPR042062">
    <property type="entry name" value="PLAT_LOX_verte"/>
</dbReference>
<keyword evidence="4" id="KW-0963">Cytoplasm</keyword>
<proteinExistence type="inferred from homology"/>
<dbReference type="PROSITE" id="PS50095">
    <property type="entry name" value="PLAT"/>
    <property type="match status" value="1"/>
</dbReference>
<evidence type="ECO:0000256" key="11">
    <source>
        <dbReference type="PIRSR" id="PIRSR601885-3"/>
    </source>
</evidence>
<dbReference type="SMART" id="SM00308">
    <property type="entry name" value="LH2"/>
    <property type="match status" value="1"/>
</dbReference>
<keyword evidence="9" id="KW-0408">Iron</keyword>
<keyword evidence="5 9" id="KW-0479">Metal-binding</keyword>
<dbReference type="InterPro" id="IPR001885">
    <property type="entry name" value="LipOase_mml"/>
</dbReference>
<sequence length="704" mass="79701">MDVRCTEPDSYTIKVATGDLITAGTISNIYIVLVGVNGETPKHKLDNWGKDFILGAVDVYSVDCQRDIGDILCVRLYKEDCFASDSWFCKYVAVTSPGGDTYLFPCYQWLSGTTTLEIPEGKGRILVGDVHPVTRQQRENELDSRRSAYRWHQYSKGVPYSIHVEKVQDLPPNDQLSATKTAGLLTTGTLSELEIKLKGLSDCQESWKNLTEMQKVFYLMKTKNSDFISEKWQLDSFFGYQYLNGPNPTQIRKCTKIPDNFPVNDEMVAATLTPSNLNHELQNGNLFMANYKILQGIPANTINGKLQYIAAPLCLLWKSPKNQILPIAIQLAQTPGEDVPIFLPSDSEWDWTLAKMWVRNADFQVHEAITRFLCVHLIAEVFSISTSRQLPMGHPVHKLLIPHFRYTLAINTSAKQLLFNPGGKYDQISSSGSIGLKLLAEKAMENLTYNSLCLPANFKHRGLDSIPNYFYHDDGMKIWCAIEGFVSHIVHYYYKNEEVVLKDPELQAWVAEIYRKGFLENKNSGVPSSLKTRSELTRYLTMIIYSCSAKHAAVNSSQFDFYSWMPNAPTSMRKPPPTEKGTATLQSILETLPQVNTTAKAMSLAWFLSKGLQDLVSTCMQRNEKHVVPCLCCIISLQTLISRRAHHFIICLQHIYCICLYADIADPHHVPAEGCHILYKLHQWYFCLYADNADLPPVKQMLVA</sequence>
<evidence type="ECO:0000256" key="6">
    <source>
        <dbReference type="ARBA" id="ARBA00022964"/>
    </source>
</evidence>
<evidence type="ECO:0000256" key="10">
    <source>
        <dbReference type="PIRSR" id="PIRSR601885-2"/>
    </source>
</evidence>
<evidence type="ECO:0000259" key="14">
    <source>
        <dbReference type="PROSITE" id="PS51393"/>
    </source>
</evidence>
<evidence type="ECO:0000256" key="2">
    <source>
        <dbReference type="ARBA" id="ARBA00005189"/>
    </source>
</evidence>
<dbReference type="SUPFAM" id="SSF49723">
    <property type="entry name" value="Lipase/lipooxygenase domain (PLAT/LH2 domain)"/>
    <property type="match status" value="1"/>
</dbReference>
<dbReference type="PRINTS" id="PR00467">
    <property type="entry name" value="MAMLPOXGNASE"/>
</dbReference>
<feature type="binding site" evidence="9">
    <location>
        <position position="376"/>
    </location>
    <ligand>
        <name>Fe cation</name>
        <dbReference type="ChEBI" id="CHEBI:24875"/>
        <note>catalytic</note>
    </ligand>
</feature>
<dbReference type="Gene3D" id="3.10.450.60">
    <property type="match status" value="1"/>
</dbReference>
<comment type="subcellular location">
    <subcellularLocation>
        <location evidence="1">Cytoplasm</location>
    </subcellularLocation>
</comment>
<dbReference type="Pfam" id="PF01477">
    <property type="entry name" value="PLAT"/>
    <property type="match status" value="1"/>
</dbReference>
<dbReference type="CDD" id="cd01753">
    <property type="entry name" value="PLAT_LOX"/>
    <property type="match status" value="1"/>
</dbReference>
<feature type="binding site" evidence="9">
    <location>
        <position position="551"/>
    </location>
    <ligand>
        <name>Fe cation</name>
        <dbReference type="ChEBI" id="CHEBI:24875"/>
        <note>catalytic</note>
    </ligand>
</feature>
<dbReference type="PANTHER" id="PTHR11771">
    <property type="entry name" value="LIPOXYGENASE"/>
    <property type="match status" value="1"/>
</dbReference>
<comment type="cofactor">
    <cofactor evidence="9">
        <name>Fe cation</name>
        <dbReference type="ChEBI" id="CHEBI:24875"/>
    </cofactor>
    <text evidence="9">Binds 1 Fe cation per subunit.</text>
</comment>
<reference evidence="15" key="1">
    <citation type="submission" date="2025-08" db="UniProtKB">
        <authorList>
            <consortium name="Ensembl"/>
        </authorList>
    </citation>
    <scope>IDENTIFICATION</scope>
</reference>
<dbReference type="PROSITE" id="PS51393">
    <property type="entry name" value="LIPOXYGENASE_3"/>
    <property type="match status" value="1"/>
</dbReference>
<dbReference type="GO" id="GO:0005737">
    <property type="term" value="C:cytoplasm"/>
    <property type="evidence" value="ECO:0007669"/>
    <property type="project" value="UniProtKB-SubCell"/>
</dbReference>
<organism evidence="15 16">
    <name type="scientific">Leptobrachium leishanense</name>
    <name type="common">Leishan spiny toad</name>
    <dbReference type="NCBI Taxonomy" id="445787"/>
    <lineage>
        <taxon>Eukaryota</taxon>
        <taxon>Metazoa</taxon>
        <taxon>Chordata</taxon>
        <taxon>Craniata</taxon>
        <taxon>Vertebrata</taxon>
        <taxon>Euteleostomi</taxon>
        <taxon>Amphibia</taxon>
        <taxon>Batrachia</taxon>
        <taxon>Anura</taxon>
        <taxon>Pelobatoidea</taxon>
        <taxon>Megophryidae</taxon>
        <taxon>Leptobrachium</taxon>
    </lineage>
</organism>
<reference evidence="15" key="2">
    <citation type="submission" date="2025-09" db="UniProtKB">
        <authorList>
            <consortium name="Ensembl"/>
        </authorList>
    </citation>
    <scope>IDENTIFICATION</scope>
</reference>
<evidence type="ECO:0000313" key="16">
    <source>
        <dbReference type="Proteomes" id="UP000694569"/>
    </source>
</evidence>
<dbReference type="GO" id="GO:0005506">
    <property type="term" value="F:iron ion binding"/>
    <property type="evidence" value="ECO:0007669"/>
    <property type="project" value="InterPro"/>
</dbReference>
<dbReference type="GeneTree" id="ENSGT00940000156796"/>
<dbReference type="AlphaFoldDB" id="A0A8C5M949"/>
<comment type="caution">
    <text evidence="12">Lacks conserved residue(s) required for the propagation of feature annotation.</text>
</comment>
<comment type="pathway">
    <text evidence="2">Lipid metabolism.</text>
</comment>
<keyword evidence="10" id="KW-0106">Calcium</keyword>
<evidence type="ECO:0000313" key="15">
    <source>
        <dbReference type="Ensembl" id="ENSLLEP00000008593.1"/>
    </source>
</evidence>
<dbReference type="FunFam" id="2.60.60.20:FF:000002">
    <property type="entry name" value="Arachidonate 5-lipoxygenase a"/>
    <property type="match status" value="1"/>
</dbReference>
<dbReference type="GO" id="GO:0016702">
    <property type="term" value="F:oxidoreductase activity, acting on single donors with incorporation of molecular oxygen, incorporation of two atoms of oxygen"/>
    <property type="evidence" value="ECO:0007669"/>
    <property type="project" value="InterPro"/>
</dbReference>
<keyword evidence="8" id="KW-0443">Lipid metabolism</keyword>
<evidence type="ECO:0000256" key="1">
    <source>
        <dbReference type="ARBA" id="ARBA00004496"/>
    </source>
</evidence>
<name>A0A8C5M949_9ANUR</name>
<evidence type="ECO:0000256" key="5">
    <source>
        <dbReference type="ARBA" id="ARBA00022723"/>
    </source>
</evidence>
<dbReference type="InterPro" id="IPR036226">
    <property type="entry name" value="LipOase_C_sf"/>
</dbReference>
<dbReference type="Gene3D" id="1.20.245.10">
    <property type="entry name" value="Lipoxygenase-1, Domain 5"/>
    <property type="match status" value="1"/>
</dbReference>
<evidence type="ECO:0000256" key="4">
    <source>
        <dbReference type="ARBA" id="ARBA00022490"/>
    </source>
</evidence>
<dbReference type="InterPro" id="IPR000907">
    <property type="entry name" value="LipOase"/>
</dbReference>